<dbReference type="PANTHER" id="PTHR48051">
    <property type="match status" value="1"/>
</dbReference>
<evidence type="ECO:0000313" key="5">
    <source>
        <dbReference type="EMBL" id="KAJ1531631.1"/>
    </source>
</evidence>
<dbReference type="InterPro" id="IPR003591">
    <property type="entry name" value="Leu-rich_rpt_typical-subtyp"/>
</dbReference>
<comment type="caution">
    <text evidence="5">The sequence shown here is derived from an EMBL/GenBank/DDBJ whole genome shotgun (WGS) entry which is preliminary data.</text>
</comment>
<organism evidence="5 6">
    <name type="scientific">Megalurothrips usitatus</name>
    <name type="common">bean blossom thrips</name>
    <dbReference type="NCBI Taxonomy" id="439358"/>
    <lineage>
        <taxon>Eukaryota</taxon>
        <taxon>Metazoa</taxon>
        <taxon>Ecdysozoa</taxon>
        <taxon>Arthropoda</taxon>
        <taxon>Hexapoda</taxon>
        <taxon>Insecta</taxon>
        <taxon>Pterygota</taxon>
        <taxon>Neoptera</taxon>
        <taxon>Paraneoptera</taxon>
        <taxon>Thysanoptera</taxon>
        <taxon>Terebrantia</taxon>
        <taxon>Thripoidea</taxon>
        <taxon>Thripidae</taxon>
        <taxon>Megalurothrips</taxon>
    </lineage>
</organism>
<evidence type="ECO:0000256" key="1">
    <source>
        <dbReference type="ARBA" id="ARBA00022614"/>
    </source>
</evidence>
<dbReference type="Proteomes" id="UP001075354">
    <property type="component" value="Chromosome 1"/>
</dbReference>
<dbReference type="EMBL" id="JAPTSV010000001">
    <property type="protein sequence ID" value="KAJ1531631.1"/>
    <property type="molecule type" value="Genomic_DNA"/>
</dbReference>
<keyword evidence="3" id="KW-0539">Nucleus</keyword>
<name>A0AAV7Y554_9NEOP</name>
<dbReference type="SMART" id="SM00369">
    <property type="entry name" value="LRR_TYP"/>
    <property type="match status" value="5"/>
</dbReference>
<protein>
    <recommendedName>
        <fullName evidence="4">PIF1/LRR1 pleckstrin homology domain-containing protein</fullName>
    </recommendedName>
</protein>
<keyword evidence="1" id="KW-0433">Leucine-rich repeat</keyword>
<dbReference type="GO" id="GO:0005737">
    <property type="term" value="C:cytoplasm"/>
    <property type="evidence" value="ECO:0007669"/>
    <property type="project" value="TreeGrafter"/>
</dbReference>
<reference evidence="5" key="1">
    <citation type="submission" date="2022-12" db="EMBL/GenBank/DDBJ databases">
        <title>Chromosome-level genome assembly of the bean flower thrips Megalurothrips usitatus.</title>
        <authorList>
            <person name="Ma L."/>
            <person name="Liu Q."/>
            <person name="Li H."/>
            <person name="Cai W."/>
        </authorList>
    </citation>
    <scope>NUCLEOTIDE SEQUENCE</scope>
    <source>
        <strain evidence="5">Cailab_2022a</strain>
    </source>
</reference>
<sequence length="417" mass="45586">MRLSCTVQRRDRQLASMAMLSKKASASVLSIGTKSGGGDVAILHHTITTKENASYKVKGNILKVFTKFIEEGKATISFAAPPHDLMIQAGDKIQLKAFLNSIRLVLQGKELSRGAGGLSSLDSTVKVTRPKIKLVVTNRADYPVLEGFPRTLRHLQITGIERTKFDNRILLLNQLHILDLSDNRLTLIPRGLGDLPNLSELCLSNNSLGSRSTEPGAWDWLRGLRLPSCLHKLDLSSNNISVLPSFLRECTALAILKLDSNQLNVLPSGIGKMQSLRYLSAANNKLKFLPGSMTLKHIDHLDVSQNPFTGDCITTSIVTLKTLSLKELAARCVIAYKIPVSEAVIPWTVLRFMQGCDFCACGSACFNPAHSTIIHSNLRKIAGTVILGPGDSASVPFRMSRCVDRCLRSKFAELISS</sequence>
<dbReference type="Gene3D" id="3.80.10.10">
    <property type="entry name" value="Ribonuclease Inhibitor"/>
    <property type="match status" value="2"/>
</dbReference>
<keyword evidence="6" id="KW-1185">Reference proteome</keyword>
<evidence type="ECO:0000313" key="6">
    <source>
        <dbReference type="Proteomes" id="UP001075354"/>
    </source>
</evidence>
<dbReference type="Pfam" id="PF25344">
    <property type="entry name" value="PH_LRR1"/>
    <property type="match status" value="1"/>
</dbReference>
<gene>
    <name evidence="5" type="ORF">ONE63_000303</name>
</gene>
<feature type="domain" description="PIF1/LRR1 pleckstrin homology" evidence="4">
    <location>
        <begin position="1"/>
        <end position="112"/>
    </location>
</feature>
<dbReference type="PANTHER" id="PTHR48051:SF52">
    <property type="entry name" value="LEUCINE-RICH REPEAT PROTEIN 1"/>
    <property type="match status" value="1"/>
</dbReference>
<dbReference type="SUPFAM" id="SSF52058">
    <property type="entry name" value="L domain-like"/>
    <property type="match status" value="1"/>
</dbReference>
<dbReference type="InterPro" id="IPR032675">
    <property type="entry name" value="LRR_dom_sf"/>
</dbReference>
<accession>A0AAV7Y554</accession>
<evidence type="ECO:0000259" key="4">
    <source>
        <dbReference type="Pfam" id="PF25344"/>
    </source>
</evidence>
<dbReference type="InterPro" id="IPR050216">
    <property type="entry name" value="LRR_domain-containing"/>
</dbReference>
<dbReference type="Pfam" id="PF00560">
    <property type="entry name" value="LRR_1"/>
    <property type="match status" value="2"/>
</dbReference>
<dbReference type="InterPro" id="IPR001611">
    <property type="entry name" value="Leu-rich_rpt"/>
</dbReference>
<dbReference type="PROSITE" id="PS51450">
    <property type="entry name" value="LRR"/>
    <property type="match status" value="3"/>
</dbReference>
<keyword evidence="2" id="KW-0677">Repeat</keyword>
<evidence type="ECO:0000256" key="2">
    <source>
        <dbReference type="ARBA" id="ARBA00022737"/>
    </source>
</evidence>
<dbReference type="AlphaFoldDB" id="A0AAV7Y554"/>
<evidence type="ECO:0000256" key="3">
    <source>
        <dbReference type="ARBA" id="ARBA00023242"/>
    </source>
</evidence>
<dbReference type="InterPro" id="IPR057437">
    <property type="entry name" value="PIF1/LRR1_PH"/>
</dbReference>
<proteinExistence type="predicted"/>